<dbReference type="PROSITE" id="PS50801">
    <property type="entry name" value="STAS"/>
    <property type="match status" value="1"/>
</dbReference>
<dbReference type="Pfam" id="PF01740">
    <property type="entry name" value="STAS"/>
    <property type="match status" value="1"/>
</dbReference>
<accession>A0ABW1FZM0</accession>
<dbReference type="Gene3D" id="3.30.750.24">
    <property type="entry name" value="STAS domain"/>
    <property type="match status" value="1"/>
</dbReference>
<comment type="caution">
    <text evidence="4">The sequence shown here is derived from an EMBL/GenBank/DDBJ whole genome shotgun (WGS) entry which is preliminary data.</text>
</comment>
<evidence type="ECO:0000259" key="3">
    <source>
        <dbReference type="PROSITE" id="PS50801"/>
    </source>
</evidence>
<organism evidence="4 5">
    <name type="scientific">Streptacidiphilus monticola</name>
    <dbReference type="NCBI Taxonomy" id="2161674"/>
    <lineage>
        <taxon>Bacteria</taxon>
        <taxon>Bacillati</taxon>
        <taxon>Actinomycetota</taxon>
        <taxon>Actinomycetes</taxon>
        <taxon>Kitasatosporales</taxon>
        <taxon>Streptomycetaceae</taxon>
        <taxon>Streptacidiphilus</taxon>
    </lineage>
</organism>
<evidence type="ECO:0000256" key="1">
    <source>
        <dbReference type="ARBA" id="ARBA00009013"/>
    </source>
</evidence>
<dbReference type="NCBIfam" id="TIGR00377">
    <property type="entry name" value="ant_ant_sig"/>
    <property type="match status" value="1"/>
</dbReference>
<evidence type="ECO:0000313" key="5">
    <source>
        <dbReference type="Proteomes" id="UP001596174"/>
    </source>
</evidence>
<dbReference type="Proteomes" id="UP001596174">
    <property type="component" value="Unassembled WGS sequence"/>
</dbReference>
<evidence type="ECO:0000313" key="4">
    <source>
        <dbReference type="EMBL" id="MFC5906712.1"/>
    </source>
</evidence>
<evidence type="ECO:0000256" key="2">
    <source>
        <dbReference type="RuleBase" id="RU003749"/>
    </source>
</evidence>
<gene>
    <name evidence="4" type="ORF">ACFP3V_05705</name>
</gene>
<dbReference type="CDD" id="cd07043">
    <property type="entry name" value="STAS_anti-anti-sigma_factors"/>
    <property type="match status" value="1"/>
</dbReference>
<name>A0ABW1FZM0_9ACTN</name>
<reference evidence="5" key="1">
    <citation type="journal article" date="2019" name="Int. J. Syst. Evol. Microbiol.">
        <title>The Global Catalogue of Microorganisms (GCM) 10K type strain sequencing project: providing services to taxonomists for standard genome sequencing and annotation.</title>
        <authorList>
            <consortium name="The Broad Institute Genomics Platform"/>
            <consortium name="The Broad Institute Genome Sequencing Center for Infectious Disease"/>
            <person name="Wu L."/>
            <person name="Ma J."/>
        </authorList>
    </citation>
    <scope>NUCLEOTIDE SEQUENCE [LARGE SCALE GENOMIC DNA]</scope>
    <source>
        <strain evidence="5">JCM 4816</strain>
    </source>
</reference>
<keyword evidence="5" id="KW-1185">Reference proteome</keyword>
<dbReference type="RefSeq" id="WP_380580400.1">
    <property type="nucleotide sequence ID" value="NZ_JBHSQJ010000017.1"/>
</dbReference>
<dbReference type="PANTHER" id="PTHR33495:SF2">
    <property type="entry name" value="ANTI-SIGMA FACTOR ANTAGONIST TM_1081-RELATED"/>
    <property type="match status" value="1"/>
</dbReference>
<dbReference type="PANTHER" id="PTHR33495">
    <property type="entry name" value="ANTI-SIGMA FACTOR ANTAGONIST TM_1081-RELATED-RELATED"/>
    <property type="match status" value="1"/>
</dbReference>
<dbReference type="InterPro" id="IPR003658">
    <property type="entry name" value="Anti-sigma_ant"/>
</dbReference>
<dbReference type="InterPro" id="IPR036513">
    <property type="entry name" value="STAS_dom_sf"/>
</dbReference>
<protein>
    <recommendedName>
        <fullName evidence="2">Anti-sigma factor antagonist</fullName>
    </recommendedName>
</protein>
<proteinExistence type="inferred from homology"/>
<dbReference type="InterPro" id="IPR002645">
    <property type="entry name" value="STAS_dom"/>
</dbReference>
<dbReference type="SUPFAM" id="SSF52091">
    <property type="entry name" value="SpoIIaa-like"/>
    <property type="match status" value="1"/>
</dbReference>
<feature type="domain" description="STAS" evidence="3">
    <location>
        <begin position="18"/>
        <end position="127"/>
    </location>
</feature>
<sequence>MSTAESCALSTTGRAPRLRAELRTAPGAAVCVLLGDLDLHTRDIAEPVLDRALAADAPVVCVDLRDVPFCDSSGLRLLLTLRERCLLQGTALALVAPSHRVVRLLQVAAVEDVFAIHPDCATAVADLVGGNG</sequence>
<comment type="similarity">
    <text evidence="1 2">Belongs to the anti-sigma-factor antagonist family.</text>
</comment>
<dbReference type="EMBL" id="JBHSQJ010000017">
    <property type="protein sequence ID" value="MFC5906712.1"/>
    <property type="molecule type" value="Genomic_DNA"/>
</dbReference>